<proteinExistence type="predicted"/>
<protein>
    <recommendedName>
        <fullName evidence="3">YokE-like PH domain-containing protein</fullName>
    </recommendedName>
</protein>
<dbReference type="RefSeq" id="WP_068997508.1">
    <property type="nucleotide sequence ID" value="NZ_MDTQ01000001.1"/>
</dbReference>
<reference evidence="1 2" key="1">
    <citation type="submission" date="2016-08" db="EMBL/GenBank/DDBJ databases">
        <authorList>
            <person name="Seilhamer J.J."/>
        </authorList>
    </citation>
    <scope>NUCLEOTIDE SEQUENCE [LARGE SCALE GENOMIC DNA]</scope>
    <source>
        <strain evidence="1 2">PH27A</strain>
    </source>
</reference>
<dbReference type="AlphaFoldDB" id="A0A1E2V868"/>
<sequence length="142" mass="16923">MSTKLLRNRDIFNYILEYDTSTGPLNEVSALNVPEKKIEKLGNYIKLDKIYYGVYATPDGPCFFFNNQKILLNDPKVKFEHSKGKEQHYFRLTYNGEIKIDLKYDHWDDIDIDPWAEEDFIDFFIWLTKSSGNQEFISMWTE</sequence>
<gene>
    <name evidence="1" type="ORF">BFW38_05695</name>
</gene>
<dbReference type="STRING" id="197479.BFW38_05695"/>
<keyword evidence="2" id="KW-1185">Reference proteome</keyword>
<organism evidence="1 2">
    <name type="scientific">Terasakiispira papahanaumokuakeensis</name>
    <dbReference type="NCBI Taxonomy" id="197479"/>
    <lineage>
        <taxon>Bacteria</taxon>
        <taxon>Pseudomonadati</taxon>
        <taxon>Pseudomonadota</taxon>
        <taxon>Gammaproteobacteria</taxon>
        <taxon>Oceanospirillales</taxon>
        <taxon>Terasakiispira</taxon>
    </lineage>
</organism>
<accession>A0A1E2V868</accession>
<dbReference type="OrthoDB" id="7067078at2"/>
<name>A0A1E2V868_9GAMM</name>
<evidence type="ECO:0008006" key="3">
    <source>
        <dbReference type="Google" id="ProtNLM"/>
    </source>
</evidence>
<comment type="caution">
    <text evidence="1">The sequence shown here is derived from an EMBL/GenBank/DDBJ whole genome shotgun (WGS) entry which is preliminary data.</text>
</comment>
<evidence type="ECO:0000313" key="2">
    <source>
        <dbReference type="Proteomes" id="UP000094291"/>
    </source>
</evidence>
<dbReference type="Proteomes" id="UP000094291">
    <property type="component" value="Unassembled WGS sequence"/>
</dbReference>
<evidence type="ECO:0000313" key="1">
    <source>
        <dbReference type="EMBL" id="ODC03113.1"/>
    </source>
</evidence>
<dbReference type="EMBL" id="MDTQ01000001">
    <property type="protein sequence ID" value="ODC03113.1"/>
    <property type="molecule type" value="Genomic_DNA"/>
</dbReference>